<feature type="binding site" evidence="8">
    <location>
        <begin position="127"/>
        <end position="131"/>
    </location>
    <ligand>
        <name>NADP(+)</name>
        <dbReference type="ChEBI" id="CHEBI:58349"/>
    </ligand>
</feature>
<feature type="domain" description="Quinate/shikimate 5-dehydrogenase/glutamyl-tRNA reductase" evidence="9">
    <location>
        <begin position="119"/>
        <end position="190"/>
    </location>
</feature>
<dbReference type="PANTHER" id="PTHR21089">
    <property type="entry name" value="SHIKIMATE DEHYDROGENASE"/>
    <property type="match status" value="1"/>
</dbReference>
<feature type="binding site" evidence="8">
    <location>
        <position position="62"/>
    </location>
    <ligand>
        <name>shikimate</name>
        <dbReference type="ChEBI" id="CHEBI:36208"/>
    </ligand>
</feature>
<comment type="similarity">
    <text evidence="8">Belongs to the shikimate dehydrogenase family.</text>
</comment>
<comment type="catalytic activity">
    <reaction evidence="7 8">
        <text>shikimate + NADP(+) = 3-dehydroshikimate + NADPH + H(+)</text>
        <dbReference type="Rhea" id="RHEA:17737"/>
        <dbReference type="ChEBI" id="CHEBI:15378"/>
        <dbReference type="ChEBI" id="CHEBI:16630"/>
        <dbReference type="ChEBI" id="CHEBI:36208"/>
        <dbReference type="ChEBI" id="CHEBI:57783"/>
        <dbReference type="ChEBI" id="CHEBI:58349"/>
        <dbReference type="EC" id="1.1.1.25"/>
    </reaction>
</comment>
<dbReference type="SUPFAM" id="SSF51735">
    <property type="entry name" value="NAD(P)-binding Rossmann-fold domains"/>
    <property type="match status" value="1"/>
</dbReference>
<comment type="pathway">
    <text evidence="1 8">Metabolic intermediate biosynthesis; chorismate biosynthesis; chorismate from D-erythrose 4-phosphate and phosphoenolpyruvate: step 4/7.</text>
</comment>
<dbReference type="PANTHER" id="PTHR21089:SF1">
    <property type="entry name" value="BIFUNCTIONAL 3-DEHYDROQUINATE DEHYDRATASE_SHIKIMATE DEHYDROGENASE, CHLOROPLASTIC"/>
    <property type="match status" value="1"/>
</dbReference>
<dbReference type="GO" id="GO:0004764">
    <property type="term" value="F:shikimate 3-dehydrogenase (NADP+) activity"/>
    <property type="evidence" value="ECO:0007669"/>
    <property type="project" value="UniProtKB-UniRule"/>
</dbReference>
<dbReference type="InterPro" id="IPR011342">
    <property type="entry name" value="Shikimate_DH"/>
</dbReference>
<proteinExistence type="inferred from homology"/>
<dbReference type="GO" id="GO:0009423">
    <property type="term" value="P:chorismate biosynthetic process"/>
    <property type="evidence" value="ECO:0007669"/>
    <property type="project" value="UniProtKB-UniRule"/>
</dbReference>
<dbReference type="EC" id="1.1.1.25" evidence="2 8"/>
<evidence type="ECO:0000259" key="9">
    <source>
        <dbReference type="Pfam" id="PF01488"/>
    </source>
</evidence>
<dbReference type="STRING" id="1365950.SAMN05428963_11925"/>
<feature type="binding site" evidence="8">
    <location>
        <begin position="151"/>
        <end position="156"/>
    </location>
    <ligand>
        <name>NADP(+)</name>
        <dbReference type="ChEBI" id="CHEBI:58349"/>
    </ligand>
</feature>
<feature type="binding site" evidence="8">
    <location>
        <position position="215"/>
    </location>
    <ligand>
        <name>shikimate</name>
        <dbReference type="ChEBI" id="CHEBI:36208"/>
    </ligand>
</feature>
<feature type="binding site" evidence="8">
    <location>
        <position position="243"/>
    </location>
    <ligand>
        <name>shikimate</name>
        <dbReference type="ChEBI" id="CHEBI:36208"/>
    </ligand>
</feature>
<dbReference type="Pfam" id="PF18317">
    <property type="entry name" value="SDH_C"/>
    <property type="match status" value="1"/>
</dbReference>
<dbReference type="GO" id="GO:0009073">
    <property type="term" value="P:aromatic amino acid family biosynthetic process"/>
    <property type="evidence" value="ECO:0007669"/>
    <property type="project" value="UniProtKB-KW"/>
</dbReference>
<feature type="active site" description="Proton acceptor" evidence="8">
    <location>
        <position position="66"/>
    </location>
</feature>
<accession>A0A1T4T4S0</accession>
<evidence type="ECO:0000256" key="8">
    <source>
        <dbReference type="HAMAP-Rule" id="MF_00222"/>
    </source>
</evidence>
<feature type="domain" description="SDH C-terminal" evidence="11">
    <location>
        <begin position="236"/>
        <end position="256"/>
    </location>
</feature>
<dbReference type="InterPro" id="IPR046346">
    <property type="entry name" value="Aminoacid_DH-like_N_sf"/>
</dbReference>
<dbReference type="Gene3D" id="3.40.50.10860">
    <property type="entry name" value="Leucine Dehydrogenase, chain A, domain 1"/>
    <property type="match status" value="1"/>
</dbReference>
<feature type="binding site" evidence="8">
    <location>
        <position position="87"/>
    </location>
    <ligand>
        <name>shikimate</name>
        <dbReference type="ChEBI" id="CHEBI:36208"/>
    </ligand>
</feature>
<dbReference type="NCBIfam" id="TIGR00507">
    <property type="entry name" value="aroE"/>
    <property type="match status" value="1"/>
</dbReference>
<dbReference type="InterPro" id="IPR041121">
    <property type="entry name" value="SDH_C"/>
</dbReference>
<dbReference type="OrthoDB" id="9792692at2"/>
<comment type="caution">
    <text evidence="8">Lacks conserved residue(s) required for the propagation of feature annotation.</text>
</comment>
<evidence type="ECO:0000259" key="10">
    <source>
        <dbReference type="Pfam" id="PF08501"/>
    </source>
</evidence>
<name>A0A1T4T4S0_9HYPH</name>
<dbReference type="RefSeq" id="WP_078710112.1">
    <property type="nucleotide sequence ID" value="NZ_FUXL01000019.1"/>
</dbReference>
<comment type="subunit">
    <text evidence="8">Homodimer.</text>
</comment>
<evidence type="ECO:0000313" key="13">
    <source>
        <dbReference type="Proteomes" id="UP000190135"/>
    </source>
</evidence>
<protein>
    <recommendedName>
        <fullName evidence="2 8">Shikimate dehydrogenase (NADP(+))</fullName>
        <shortName evidence="8">SDH</shortName>
        <ecNumber evidence="2 8">1.1.1.25</ecNumber>
    </recommendedName>
</protein>
<gene>
    <name evidence="8" type="primary">aroE</name>
    <name evidence="12" type="ORF">SAMN05428963_11925</name>
</gene>
<feature type="binding site" evidence="8">
    <location>
        <position position="213"/>
    </location>
    <ligand>
        <name>NADP(+)</name>
        <dbReference type="ChEBI" id="CHEBI:58349"/>
    </ligand>
</feature>
<evidence type="ECO:0000256" key="7">
    <source>
        <dbReference type="ARBA" id="ARBA00049442"/>
    </source>
</evidence>
<dbReference type="Proteomes" id="UP000190135">
    <property type="component" value="Unassembled WGS sequence"/>
</dbReference>
<dbReference type="GO" id="GO:0005829">
    <property type="term" value="C:cytosol"/>
    <property type="evidence" value="ECO:0007669"/>
    <property type="project" value="TreeGrafter"/>
</dbReference>
<keyword evidence="4 8" id="KW-0521">NADP</keyword>
<evidence type="ECO:0000256" key="3">
    <source>
        <dbReference type="ARBA" id="ARBA00022605"/>
    </source>
</evidence>
<dbReference type="EMBL" id="FUXL01000019">
    <property type="protein sequence ID" value="SKA35453.1"/>
    <property type="molecule type" value="Genomic_DNA"/>
</dbReference>
<dbReference type="GO" id="GO:0050661">
    <property type="term" value="F:NADP binding"/>
    <property type="evidence" value="ECO:0007669"/>
    <property type="project" value="InterPro"/>
</dbReference>
<evidence type="ECO:0000256" key="6">
    <source>
        <dbReference type="ARBA" id="ARBA00023141"/>
    </source>
</evidence>
<dbReference type="CDD" id="cd01065">
    <property type="entry name" value="NAD_bind_Shikimate_DH"/>
    <property type="match status" value="1"/>
</dbReference>
<evidence type="ECO:0000313" key="12">
    <source>
        <dbReference type="EMBL" id="SKA35453.1"/>
    </source>
</evidence>
<keyword evidence="13" id="KW-1185">Reference proteome</keyword>
<dbReference type="GO" id="GO:0019632">
    <property type="term" value="P:shikimate metabolic process"/>
    <property type="evidence" value="ECO:0007669"/>
    <property type="project" value="InterPro"/>
</dbReference>
<dbReference type="InterPro" id="IPR036291">
    <property type="entry name" value="NAD(P)-bd_dom_sf"/>
</dbReference>
<feature type="binding site" evidence="8">
    <location>
        <begin position="15"/>
        <end position="17"/>
    </location>
    <ligand>
        <name>shikimate</name>
        <dbReference type="ChEBI" id="CHEBI:36208"/>
    </ligand>
</feature>
<keyword evidence="6 8" id="KW-0057">Aromatic amino acid biosynthesis</keyword>
<dbReference type="InterPro" id="IPR022893">
    <property type="entry name" value="Shikimate_DH_fam"/>
</dbReference>
<evidence type="ECO:0000256" key="4">
    <source>
        <dbReference type="ARBA" id="ARBA00022857"/>
    </source>
</evidence>
<keyword evidence="5 8" id="KW-0560">Oxidoreductase</keyword>
<dbReference type="SUPFAM" id="SSF53223">
    <property type="entry name" value="Aminoacid dehydrogenase-like, N-terminal domain"/>
    <property type="match status" value="1"/>
</dbReference>
<reference evidence="12 13" key="1">
    <citation type="submission" date="2017-02" db="EMBL/GenBank/DDBJ databases">
        <authorList>
            <person name="Peterson S.W."/>
        </authorList>
    </citation>
    <scope>NUCLEOTIDE SEQUENCE [LARGE SCALE GENOMIC DNA]</scope>
    <source>
        <strain evidence="12 13">USBA 369</strain>
    </source>
</reference>
<sequence length="279" mass="29260">MTTRAFVTGWPIAHSRSPLIHGFWLREHGIDGAYDRIAVSPEDFSSFLTGLAAAGLAGGNVTIPHKEMAFANVDRRTGDAEAIGAVNTLWFEKGRLVGGNTDAHGFSANLDERLVGWRNAETATVIGAGGAARAIIHALLSAGVARVRVVNRTASRAATLAGIFGDKVSGHGLEEQATLLAQTDLLVNTVPADLSAPLPDLSSLPQSALVTDIVYVPLMTPVLRAAEARGLRFADGVGMLLHQAVPGFERWFGTRPVVGETLRALVLDDLDAEVTGAGG</sequence>
<dbReference type="Pfam" id="PF01488">
    <property type="entry name" value="Shikimate_DH"/>
    <property type="match status" value="1"/>
</dbReference>
<dbReference type="GO" id="GO:0008652">
    <property type="term" value="P:amino acid biosynthetic process"/>
    <property type="evidence" value="ECO:0007669"/>
    <property type="project" value="UniProtKB-KW"/>
</dbReference>
<evidence type="ECO:0000259" key="11">
    <source>
        <dbReference type="Pfam" id="PF18317"/>
    </source>
</evidence>
<dbReference type="UniPathway" id="UPA00053">
    <property type="reaction ID" value="UER00087"/>
</dbReference>
<organism evidence="12 13">
    <name type="scientific">Consotaella salsifontis</name>
    <dbReference type="NCBI Taxonomy" id="1365950"/>
    <lineage>
        <taxon>Bacteria</taxon>
        <taxon>Pseudomonadati</taxon>
        <taxon>Pseudomonadota</taxon>
        <taxon>Alphaproteobacteria</taxon>
        <taxon>Hyphomicrobiales</taxon>
        <taxon>Aurantimonadaceae</taxon>
        <taxon>Consotaella</taxon>
    </lineage>
</organism>
<dbReference type="HAMAP" id="MF_00222">
    <property type="entry name" value="Shikimate_DH_AroE"/>
    <property type="match status" value="1"/>
</dbReference>
<dbReference type="InterPro" id="IPR006151">
    <property type="entry name" value="Shikm_DH/Glu-tRNA_Rdtase"/>
</dbReference>
<dbReference type="NCBIfam" id="NF001312">
    <property type="entry name" value="PRK00258.1-4"/>
    <property type="match status" value="1"/>
</dbReference>
<dbReference type="Gene3D" id="3.40.50.720">
    <property type="entry name" value="NAD(P)-binding Rossmann-like Domain"/>
    <property type="match status" value="1"/>
</dbReference>
<dbReference type="Pfam" id="PF08501">
    <property type="entry name" value="Shikimate_dh_N"/>
    <property type="match status" value="1"/>
</dbReference>
<dbReference type="InterPro" id="IPR013708">
    <property type="entry name" value="Shikimate_DH-bd_N"/>
</dbReference>
<evidence type="ECO:0000256" key="2">
    <source>
        <dbReference type="ARBA" id="ARBA00012962"/>
    </source>
</evidence>
<dbReference type="AlphaFoldDB" id="A0A1T4T4S0"/>
<feature type="binding site" evidence="8">
    <location>
        <position position="102"/>
    </location>
    <ligand>
        <name>shikimate</name>
        <dbReference type="ChEBI" id="CHEBI:36208"/>
    </ligand>
</feature>
<feature type="domain" description="Shikimate dehydrogenase substrate binding N-terminal" evidence="10">
    <location>
        <begin position="7"/>
        <end position="89"/>
    </location>
</feature>
<evidence type="ECO:0000256" key="5">
    <source>
        <dbReference type="ARBA" id="ARBA00023002"/>
    </source>
</evidence>
<feature type="binding site" evidence="8">
    <location>
        <position position="236"/>
    </location>
    <ligand>
        <name>NADP(+)</name>
        <dbReference type="ChEBI" id="CHEBI:58349"/>
    </ligand>
</feature>
<evidence type="ECO:0000256" key="1">
    <source>
        <dbReference type="ARBA" id="ARBA00004871"/>
    </source>
</evidence>
<comment type="function">
    <text evidence="8">Involved in the biosynthesis of the chorismate, which leads to the biosynthesis of aromatic amino acids. Catalyzes the reversible NADPH linked reduction of 3-dehydroshikimate (DHSA) to yield shikimate (SA).</text>
</comment>
<keyword evidence="3 8" id="KW-0028">Amino-acid biosynthesis</keyword>